<proteinExistence type="predicted"/>
<accession>A0ABV0KPB0</accession>
<organism evidence="1 2">
    <name type="scientific">Stenomitos frigidus AS-A4</name>
    <dbReference type="NCBI Taxonomy" id="2933935"/>
    <lineage>
        <taxon>Bacteria</taxon>
        <taxon>Bacillati</taxon>
        <taxon>Cyanobacteriota</taxon>
        <taxon>Cyanophyceae</taxon>
        <taxon>Leptolyngbyales</taxon>
        <taxon>Leptolyngbyaceae</taxon>
        <taxon>Stenomitos</taxon>
    </lineage>
</organism>
<dbReference type="PANTHER" id="PTHR38009:SF1">
    <property type="entry name" value="CONSERVED HYPOTHETICAL PHAGE TAIL PROTEIN"/>
    <property type="match status" value="1"/>
</dbReference>
<dbReference type="PANTHER" id="PTHR38009">
    <property type="entry name" value="CONSERVED HYPOTHETICAL PHAGE TAIL PROTEIN"/>
    <property type="match status" value="1"/>
</dbReference>
<evidence type="ECO:0000313" key="1">
    <source>
        <dbReference type="EMBL" id="MEP1060977.1"/>
    </source>
</evidence>
<dbReference type="Pfam" id="PF06841">
    <property type="entry name" value="Phage_T4_gp19"/>
    <property type="match status" value="1"/>
</dbReference>
<dbReference type="InterPro" id="IPR011747">
    <property type="entry name" value="CHP02241"/>
</dbReference>
<dbReference type="RefSeq" id="WP_190446673.1">
    <property type="nucleotide sequence ID" value="NZ_JAMPLM010000024.1"/>
</dbReference>
<dbReference type="InterPro" id="IPR010667">
    <property type="entry name" value="Phage_T4_Gp19"/>
</dbReference>
<dbReference type="Proteomes" id="UP001476950">
    <property type="component" value="Unassembled WGS sequence"/>
</dbReference>
<sequence length="170" mass="19531">MTQPKYELLTNSKFYLEITLAGSKDEIDGYFMECQSFKRSQEVISACEVTPQKWGSKDAKVGRVVRTKLPGNSKSENITLKRGLCISDTLWKWFKAVEEGKWGEQRRDGDLTIYDQSINAKARFRFFRAWPVSYKISDLQASGSDFELEELELAVEEFIRVQPDGKEIGP</sequence>
<reference evidence="1 2" key="1">
    <citation type="submission" date="2022-04" db="EMBL/GenBank/DDBJ databases">
        <title>Positive selection, recombination, and allopatry shape intraspecific diversity of widespread and dominant cyanobacteria.</title>
        <authorList>
            <person name="Wei J."/>
            <person name="Shu W."/>
            <person name="Hu C."/>
        </authorList>
    </citation>
    <scope>NUCLEOTIDE SEQUENCE [LARGE SCALE GENOMIC DNA]</scope>
    <source>
        <strain evidence="1 2">AS-A4</strain>
    </source>
</reference>
<keyword evidence="2" id="KW-1185">Reference proteome</keyword>
<gene>
    <name evidence="1" type="ORF">NDI38_21315</name>
</gene>
<dbReference type="NCBIfam" id="TIGR02241">
    <property type="entry name" value="conserved hypothetical phage tail region protein"/>
    <property type="match status" value="1"/>
</dbReference>
<protein>
    <submittedName>
        <fullName evidence="1">Phage tail protein</fullName>
    </submittedName>
</protein>
<evidence type="ECO:0000313" key="2">
    <source>
        <dbReference type="Proteomes" id="UP001476950"/>
    </source>
</evidence>
<name>A0ABV0KPB0_9CYAN</name>
<comment type="caution">
    <text evidence="1">The sequence shown here is derived from an EMBL/GenBank/DDBJ whole genome shotgun (WGS) entry which is preliminary data.</text>
</comment>
<dbReference type="EMBL" id="JAMPLM010000024">
    <property type="protein sequence ID" value="MEP1060977.1"/>
    <property type="molecule type" value="Genomic_DNA"/>
</dbReference>